<proteinExistence type="predicted"/>
<dbReference type="AlphaFoldDB" id="A0A166M0V0"/>
<keyword evidence="2" id="KW-1185">Reference proteome</keyword>
<evidence type="ECO:0000313" key="1">
    <source>
        <dbReference type="EMBL" id="KZP23522.1"/>
    </source>
</evidence>
<evidence type="ECO:0000313" key="2">
    <source>
        <dbReference type="Proteomes" id="UP000076532"/>
    </source>
</evidence>
<reference evidence="1 2" key="1">
    <citation type="journal article" date="2016" name="Mol. Biol. Evol.">
        <title>Comparative Genomics of Early-Diverging Mushroom-Forming Fungi Provides Insights into the Origins of Lignocellulose Decay Capabilities.</title>
        <authorList>
            <person name="Nagy L.G."/>
            <person name="Riley R."/>
            <person name="Tritt A."/>
            <person name="Adam C."/>
            <person name="Daum C."/>
            <person name="Floudas D."/>
            <person name="Sun H."/>
            <person name="Yadav J.S."/>
            <person name="Pangilinan J."/>
            <person name="Larsson K.H."/>
            <person name="Matsuura K."/>
            <person name="Barry K."/>
            <person name="Labutti K."/>
            <person name="Kuo R."/>
            <person name="Ohm R.A."/>
            <person name="Bhattacharya S.S."/>
            <person name="Shirouzu T."/>
            <person name="Yoshinaga Y."/>
            <person name="Martin F.M."/>
            <person name="Grigoriev I.V."/>
            <person name="Hibbett D.S."/>
        </authorList>
    </citation>
    <scope>NUCLEOTIDE SEQUENCE [LARGE SCALE GENOMIC DNA]</scope>
    <source>
        <strain evidence="1 2">CBS 109695</strain>
    </source>
</reference>
<protein>
    <submittedName>
        <fullName evidence="1">Uncharacterized protein</fullName>
    </submittedName>
</protein>
<accession>A0A166M0V0</accession>
<organism evidence="1 2">
    <name type="scientific">Athelia psychrophila</name>
    <dbReference type="NCBI Taxonomy" id="1759441"/>
    <lineage>
        <taxon>Eukaryota</taxon>
        <taxon>Fungi</taxon>
        <taxon>Dikarya</taxon>
        <taxon>Basidiomycota</taxon>
        <taxon>Agaricomycotina</taxon>
        <taxon>Agaricomycetes</taxon>
        <taxon>Agaricomycetidae</taxon>
        <taxon>Atheliales</taxon>
        <taxon>Atheliaceae</taxon>
        <taxon>Athelia</taxon>
    </lineage>
</organism>
<name>A0A166M0V0_9AGAM</name>
<gene>
    <name evidence="1" type="ORF">FIBSPDRAFT_858475</name>
</gene>
<sequence length="86" mass="9551">MPRRRRLPFLPSSPPPPPRPFLSVPSVIATVGATLRLEVHHLLSPSSQRSNPVRTIVSYLPSRSAALPAPSPLLPQYIAYFCTMMY</sequence>
<dbReference type="EMBL" id="KV417532">
    <property type="protein sequence ID" value="KZP23522.1"/>
    <property type="molecule type" value="Genomic_DNA"/>
</dbReference>
<dbReference type="Proteomes" id="UP000076532">
    <property type="component" value="Unassembled WGS sequence"/>
</dbReference>